<evidence type="ECO:0000313" key="4">
    <source>
        <dbReference type="EMBL" id="EGC39866.1"/>
    </source>
</evidence>
<dbReference type="SMART" id="SM00568">
    <property type="entry name" value="GRAM"/>
    <property type="match status" value="2"/>
</dbReference>
<dbReference type="KEGG" id="dpp:DICPUDRAFT_147294"/>
<keyword evidence="1" id="KW-0343">GTPase activation</keyword>
<evidence type="ECO:0000259" key="3">
    <source>
        <dbReference type="PROSITE" id="PS50086"/>
    </source>
</evidence>
<dbReference type="InterPro" id="IPR000195">
    <property type="entry name" value="Rab-GAP-TBC_dom"/>
</dbReference>
<dbReference type="Gene3D" id="1.10.472.80">
    <property type="entry name" value="Ypt/Rab-GAP domain of gyp1p, domain 3"/>
    <property type="match status" value="1"/>
</dbReference>
<evidence type="ECO:0000256" key="2">
    <source>
        <dbReference type="SAM" id="MobiDB-lite"/>
    </source>
</evidence>
<name>F0Z849_DICPU</name>
<dbReference type="SUPFAM" id="SSF47923">
    <property type="entry name" value="Ypt/Rab-GAP domain of gyp1p"/>
    <property type="match status" value="2"/>
</dbReference>
<evidence type="ECO:0000256" key="1">
    <source>
        <dbReference type="ARBA" id="ARBA00022468"/>
    </source>
</evidence>
<dbReference type="SMART" id="SM00164">
    <property type="entry name" value="TBC"/>
    <property type="match status" value="1"/>
</dbReference>
<feature type="region of interest" description="Disordered" evidence="2">
    <location>
        <begin position="454"/>
        <end position="504"/>
    </location>
</feature>
<dbReference type="InterPro" id="IPR004182">
    <property type="entry name" value="GRAM"/>
</dbReference>
<dbReference type="GeneID" id="10509491"/>
<dbReference type="AlphaFoldDB" id="F0Z849"/>
<dbReference type="InterPro" id="IPR011992">
    <property type="entry name" value="EF-hand-dom_pair"/>
</dbReference>
<dbReference type="InParanoid" id="F0Z849"/>
<dbReference type="Proteomes" id="UP000001064">
    <property type="component" value="Unassembled WGS sequence"/>
</dbReference>
<dbReference type="OMA" id="FFKVDET"/>
<dbReference type="PANTHER" id="PTHR47219">
    <property type="entry name" value="RAB GTPASE-ACTIVATING PROTEIN 1-LIKE"/>
    <property type="match status" value="1"/>
</dbReference>
<sequence>MGWIKPRTIVFRMGWVTIDENEYFQLLKRNSSIPVLNDVVTRISESNDYYTLSDFKIAFNNKSNLMIGISNDFHEINKMWKWINLNVIPKVEQMNQNDINEIFEYLSLKFTCLGIHDENNKERERERDLKDKDVIKKEKSFKKKFQFEINEKLITQYSCSLEKKHGCLYISENYISFFSRIFPTKLSISFKDIVDMKKNSNSTLKILINSIKIQTESREYIFHTFFKVDETFQILEQLWKFTIDRMLLTAELSNNKGITSNSLNNSTSNFTCNGNSNNICNSSSNTPLSCSTIIPIVSPSINIESQPYNNSSTSYQNQQSNLHQSQQIYNQNSLSIYSTPNSGTTSLKSSGSYFFNATSTQNTTTIDSLFGTSYGNNNNTNINNQAGSPEIFSTNTSFQLNSSLSIPIINNNNNSNNNNLLSSSLYMQPSISPLSTTPLSCSSNFIFFNSPPTSTTPGQLNLSRDNNVANGTNGLNSPNLPNSPNNGQINSNSNNNNNNNNNNNLSIISSVKELLNNHKKNEDYQDLFRLPNTEILIDEFQASLCRNQQYEIMGKIYISNRFLCFESTDSILSLPFREIQSLSNEKSIGARGNTMKVQLYQGNQKLYFFSSIIDQKYDLIRQIWQEVNNINQLYQQAGIILNHNYQDMPIHVGFTKELLDDRKEFSCDYQQKQSTLTQLWEQYFAFNGDGITMFKTEELKGLIRSGIPDQLKRKIWLLSSGALYKSCCHTPDYYRQLLMTHQNESNSSTSDIEKDIHRSFPKHSFFRPPAQKGQECLKNILTAYSWRNPSIGYTQSMNIVVAVFLLYLEEEEAFWLLCTLCEDLVPDYYRPGMVGSIADQKTLENLLAIYLPSIDQHLKKVNCPLSMIILPWLLCLFIGYLQTELSLRVLDCLFYEGPEILFKVALAFFKVNEQNILDCKSAEDILLLLKTPVKNPEYLLNVSFQDYDNLQSDKIEQLRNTNKIMAIKTMQVSNKKSKIRDWVEKYAPIMTTSDAEKLYDYFQSSASLSPNKFGISKQKFTEISRDILPLPWKNRNDIINLIFKLLDEDLDDLIVIDVFIHMLINVSKGNYLERLKYDNTINVQEFKSLLDAYIGLINPQKSISFSVSLQIDSFVVHHLSLTEHECISFEKVESYLDEVLKFFDIDSNKIYPILNYRD</sequence>
<accession>F0Z849</accession>
<dbReference type="InterPro" id="IPR011993">
    <property type="entry name" value="PH-like_dom_sf"/>
</dbReference>
<protein>
    <recommendedName>
        <fullName evidence="3">Rab-GAP TBC domain-containing protein</fullName>
    </recommendedName>
</protein>
<dbReference type="Gene3D" id="1.10.8.270">
    <property type="entry name" value="putative rabgap domain of human tbc1 domain family member 14 like domains"/>
    <property type="match status" value="1"/>
</dbReference>
<organism evidence="4 5">
    <name type="scientific">Dictyostelium purpureum</name>
    <name type="common">Slime mold</name>
    <dbReference type="NCBI Taxonomy" id="5786"/>
    <lineage>
        <taxon>Eukaryota</taxon>
        <taxon>Amoebozoa</taxon>
        <taxon>Evosea</taxon>
        <taxon>Eumycetozoa</taxon>
        <taxon>Dictyostelia</taxon>
        <taxon>Dictyosteliales</taxon>
        <taxon>Dictyosteliaceae</taxon>
        <taxon>Dictyostelium</taxon>
    </lineage>
</organism>
<dbReference type="FunFam" id="1.10.238.10:FF:000870">
    <property type="entry name" value="Uncharacterized protein"/>
    <property type="match status" value="1"/>
</dbReference>
<keyword evidence="5" id="KW-1185">Reference proteome</keyword>
<dbReference type="Gene3D" id="1.10.238.10">
    <property type="entry name" value="EF-hand"/>
    <property type="match status" value="1"/>
</dbReference>
<dbReference type="EMBL" id="GL870950">
    <property type="protein sequence ID" value="EGC39866.1"/>
    <property type="molecule type" value="Genomic_DNA"/>
</dbReference>
<dbReference type="FunCoup" id="F0Z849">
    <property type="interactions" value="56"/>
</dbReference>
<dbReference type="Pfam" id="PF00566">
    <property type="entry name" value="RabGAP-TBC"/>
    <property type="match status" value="1"/>
</dbReference>
<feature type="compositionally biased region" description="Polar residues" evidence="2">
    <location>
        <begin position="454"/>
        <end position="469"/>
    </location>
</feature>
<feature type="compositionally biased region" description="Low complexity" evidence="2">
    <location>
        <begin position="470"/>
        <end position="504"/>
    </location>
</feature>
<proteinExistence type="predicted"/>
<dbReference type="PANTHER" id="PTHR47219:SF20">
    <property type="entry name" value="TBC1 DOMAIN FAMILY MEMBER 2B"/>
    <property type="match status" value="1"/>
</dbReference>
<dbReference type="Gene3D" id="2.30.29.30">
    <property type="entry name" value="Pleckstrin-homology domain (PH domain)/Phosphotyrosine-binding domain (PTB)"/>
    <property type="match status" value="2"/>
</dbReference>
<dbReference type="InterPro" id="IPR035969">
    <property type="entry name" value="Rab-GAP_TBC_sf"/>
</dbReference>
<dbReference type="FunFam" id="1.10.472.80:FF:000012">
    <property type="entry name" value="Small G protein signaling modulator 3"/>
    <property type="match status" value="1"/>
</dbReference>
<dbReference type="SUPFAM" id="SSF47473">
    <property type="entry name" value="EF-hand"/>
    <property type="match status" value="1"/>
</dbReference>
<feature type="domain" description="Rab-GAP TBC" evidence="3">
    <location>
        <begin position="706"/>
        <end position="897"/>
    </location>
</feature>
<gene>
    <name evidence="4" type="ORF">DICPUDRAFT_147294</name>
</gene>
<dbReference type="VEuPathDB" id="AmoebaDB:DICPUDRAFT_147294"/>
<dbReference type="FunFam" id="1.10.8.270:FF:000002">
    <property type="entry name" value="TBC1 domain family member 9B"/>
    <property type="match status" value="1"/>
</dbReference>
<evidence type="ECO:0000313" key="5">
    <source>
        <dbReference type="Proteomes" id="UP000001064"/>
    </source>
</evidence>
<dbReference type="GO" id="GO:0005096">
    <property type="term" value="F:GTPase activator activity"/>
    <property type="evidence" value="ECO:0000318"/>
    <property type="project" value="GO_Central"/>
</dbReference>
<dbReference type="PROSITE" id="PS50086">
    <property type="entry name" value="TBC_RABGAP"/>
    <property type="match status" value="1"/>
</dbReference>
<dbReference type="eggNOG" id="KOG4347">
    <property type="taxonomic scope" value="Eukaryota"/>
</dbReference>
<dbReference type="Pfam" id="PF02893">
    <property type="entry name" value="GRAM"/>
    <property type="match status" value="2"/>
</dbReference>
<dbReference type="InterPro" id="IPR050302">
    <property type="entry name" value="Rab_GAP_TBC_domain"/>
</dbReference>
<dbReference type="OrthoDB" id="17687at2759"/>
<dbReference type="RefSeq" id="XP_003283617.1">
    <property type="nucleotide sequence ID" value="XM_003283569.1"/>
</dbReference>
<reference evidence="5" key="1">
    <citation type="journal article" date="2011" name="Genome Biol.">
        <title>Comparative genomics of the social amoebae Dictyostelium discoideum and Dictyostelium purpureum.</title>
        <authorList>
            <consortium name="US DOE Joint Genome Institute (JGI-PGF)"/>
            <person name="Sucgang R."/>
            <person name="Kuo A."/>
            <person name="Tian X."/>
            <person name="Salerno W."/>
            <person name="Parikh A."/>
            <person name="Feasley C.L."/>
            <person name="Dalin E."/>
            <person name="Tu H."/>
            <person name="Huang E."/>
            <person name="Barry K."/>
            <person name="Lindquist E."/>
            <person name="Shapiro H."/>
            <person name="Bruce D."/>
            <person name="Schmutz J."/>
            <person name="Salamov A."/>
            <person name="Fey P."/>
            <person name="Gaudet P."/>
            <person name="Anjard C."/>
            <person name="Babu M.M."/>
            <person name="Basu S."/>
            <person name="Bushmanova Y."/>
            <person name="van der Wel H."/>
            <person name="Katoh-Kurasawa M."/>
            <person name="Dinh C."/>
            <person name="Coutinho P.M."/>
            <person name="Saito T."/>
            <person name="Elias M."/>
            <person name="Schaap P."/>
            <person name="Kay R.R."/>
            <person name="Henrissat B."/>
            <person name="Eichinger L."/>
            <person name="Rivero F."/>
            <person name="Putnam N.H."/>
            <person name="West C.M."/>
            <person name="Loomis W.F."/>
            <person name="Chisholm R.L."/>
            <person name="Shaulsky G."/>
            <person name="Strassmann J.E."/>
            <person name="Queller D.C."/>
            <person name="Kuspa A."/>
            <person name="Grigoriev I.V."/>
        </authorList>
    </citation>
    <scope>NUCLEOTIDE SEQUENCE [LARGE SCALE GENOMIC DNA]</scope>
    <source>
        <strain evidence="5">QSDP1</strain>
    </source>
</reference>